<dbReference type="InterPro" id="IPR050582">
    <property type="entry name" value="HAD-like_SerB"/>
</dbReference>
<evidence type="ECO:0000256" key="3">
    <source>
        <dbReference type="ARBA" id="ARBA00022842"/>
    </source>
</evidence>
<dbReference type="Gene3D" id="3.40.50.1000">
    <property type="entry name" value="HAD superfamily/HAD-like"/>
    <property type="match status" value="1"/>
</dbReference>
<dbReference type="GO" id="GO:0016787">
    <property type="term" value="F:hydrolase activity"/>
    <property type="evidence" value="ECO:0007669"/>
    <property type="project" value="UniProtKB-KW"/>
</dbReference>
<evidence type="ECO:0000256" key="2">
    <source>
        <dbReference type="ARBA" id="ARBA00022801"/>
    </source>
</evidence>
<keyword evidence="3" id="KW-0460">Magnesium</keyword>
<reference evidence="4 5" key="1">
    <citation type="submission" date="2019-12" db="EMBL/GenBank/DDBJ databases">
        <title>Halomonas rutogse sp. nov. isolated from two lakes on Tibetan Plateau.</title>
        <authorList>
            <person name="Gao P."/>
        </authorList>
    </citation>
    <scope>NUCLEOTIDE SEQUENCE [LARGE SCALE GENOMIC DNA]</scope>
    <source>
        <strain evidence="4 5">ZH2S</strain>
    </source>
</reference>
<dbReference type="Gene3D" id="1.20.1440.100">
    <property type="entry name" value="SG protein - dephosphorylation function"/>
    <property type="match status" value="1"/>
</dbReference>
<comment type="caution">
    <text evidence="4">The sequence shown here is derived from an EMBL/GenBank/DDBJ whole genome shotgun (WGS) entry which is preliminary data.</text>
</comment>
<sequence>MHFALFDLDDTLLNGDCSALWNTWMVKQGWVEDVGYFLSSTRAMQVAYHAGRLKLEEYLALTLSPLTGRSLEEVQEEVDRFVISDVVPLVFRQARERIESHRQEGDELLLISASARHLVEPVARHLGIAHVIAVELAISEGRYTGVTSGQLSYRGGKVSRLKAWLAERRLHPRSLTFYSDSRNDLPLLNHVDRPVAVNPDPVLAEVARVEGWPHLNWRAPPAHADTEELNAYTEQGLSTFSSAERPYLIEATALKLGFAG</sequence>
<accession>A0A7X3H1R6</accession>
<evidence type="ECO:0000313" key="4">
    <source>
        <dbReference type="EMBL" id="MWJ28937.1"/>
    </source>
</evidence>
<dbReference type="EMBL" id="WTKP01000008">
    <property type="protein sequence ID" value="MWJ28937.1"/>
    <property type="molecule type" value="Genomic_DNA"/>
</dbReference>
<dbReference type="NCBIfam" id="TIGR01490">
    <property type="entry name" value="HAD-SF-IB-hyp1"/>
    <property type="match status" value="1"/>
</dbReference>
<dbReference type="InterPro" id="IPR036412">
    <property type="entry name" value="HAD-like_sf"/>
</dbReference>
<dbReference type="GO" id="GO:0046872">
    <property type="term" value="F:metal ion binding"/>
    <property type="evidence" value="ECO:0007669"/>
    <property type="project" value="UniProtKB-KW"/>
</dbReference>
<dbReference type="SUPFAM" id="SSF56784">
    <property type="entry name" value="HAD-like"/>
    <property type="match status" value="1"/>
</dbReference>
<keyword evidence="1" id="KW-0479">Metal-binding</keyword>
<dbReference type="Proteomes" id="UP000437638">
    <property type="component" value="Unassembled WGS sequence"/>
</dbReference>
<protein>
    <submittedName>
        <fullName evidence="4">HAD-IB family hydrolase</fullName>
    </submittedName>
</protein>
<dbReference type="InterPro" id="IPR006385">
    <property type="entry name" value="HAD_hydro_SerB1"/>
</dbReference>
<name>A0A7X3H1R6_9GAMM</name>
<evidence type="ECO:0000256" key="1">
    <source>
        <dbReference type="ARBA" id="ARBA00022723"/>
    </source>
</evidence>
<dbReference type="AlphaFoldDB" id="A0A7X3H1R6"/>
<evidence type="ECO:0000313" key="5">
    <source>
        <dbReference type="Proteomes" id="UP000437638"/>
    </source>
</evidence>
<dbReference type="CDD" id="cd02612">
    <property type="entry name" value="HAD_PGPPase"/>
    <property type="match status" value="1"/>
</dbReference>
<gene>
    <name evidence="4" type="ORF">GPM19_12145</name>
</gene>
<dbReference type="PANTHER" id="PTHR43344">
    <property type="entry name" value="PHOSPHOSERINE PHOSPHATASE"/>
    <property type="match status" value="1"/>
</dbReference>
<dbReference type="NCBIfam" id="TIGR01488">
    <property type="entry name" value="HAD-SF-IB"/>
    <property type="match status" value="1"/>
</dbReference>
<proteinExistence type="predicted"/>
<organism evidence="4 5">
    <name type="scientific">Vreelandella zhuhanensis</name>
    <dbReference type="NCBI Taxonomy" id="2684210"/>
    <lineage>
        <taxon>Bacteria</taxon>
        <taxon>Pseudomonadati</taxon>
        <taxon>Pseudomonadota</taxon>
        <taxon>Gammaproteobacteria</taxon>
        <taxon>Oceanospirillales</taxon>
        <taxon>Halomonadaceae</taxon>
        <taxon>Vreelandella</taxon>
    </lineage>
</organism>
<keyword evidence="2 4" id="KW-0378">Hydrolase</keyword>
<dbReference type="InterPro" id="IPR023214">
    <property type="entry name" value="HAD_sf"/>
</dbReference>
<dbReference type="Pfam" id="PF12710">
    <property type="entry name" value="HAD"/>
    <property type="match status" value="1"/>
</dbReference>
<keyword evidence="5" id="KW-1185">Reference proteome</keyword>
<dbReference type="RefSeq" id="WP_160419283.1">
    <property type="nucleotide sequence ID" value="NZ_WTKP01000008.1"/>
</dbReference>
<dbReference type="PANTHER" id="PTHR43344:SF13">
    <property type="entry name" value="PHOSPHATASE RV3661-RELATED"/>
    <property type="match status" value="1"/>
</dbReference>